<dbReference type="Proteomes" id="UP000004382">
    <property type="component" value="Unassembled WGS sequence"/>
</dbReference>
<reference evidence="1 2" key="1">
    <citation type="submission" date="2011-09" db="EMBL/GenBank/DDBJ databases">
        <title>The draft genome of Methylobacterium extorquens DSM 13060.</title>
        <authorList>
            <consortium name="US DOE Joint Genome Institute (JGI-PGF)"/>
            <person name="Lucas S."/>
            <person name="Han J."/>
            <person name="Lapidus A."/>
            <person name="Cheng J.-F."/>
            <person name="Goodwin L."/>
            <person name="Pitluck S."/>
            <person name="Peters L."/>
            <person name="Land M.L."/>
            <person name="Hauser L."/>
            <person name="Koskimaki J."/>
            <person name="Halonen O."/>
            <person name="Pirttila A."/>
            <person name="Frank C."/>
            <person name="Woyke T.J."/>
        </authorList>
    </citation>
    <scope>NUCLEOTIDE SEQUENCE [LARGE SCALE GENOMIC DNA]</scope>
    <source>
        <strain evidence="1 2">DSM 13060</strain>
    </source>
</reference>
<accession>H1KC34</accession>
<proteinExistence type="predicted"/>
<evidence type="ECO:0000313" key="1">
    <source>
        <dbReference type="EMBL" id="EHP94851.1"/>
    </source>
</evidence>
<gene>
    <name evidence="1" type="ORF">MetexDRAFT_0196</name>
</gene>
<dbReference type="EMBL" id="AGJK01000003">
    <property type="protein sequence ID" value="EHP94851.1"/>
    <property type="molecule type" value="Genomic_DNA"/>
</dbReference>
<comment type="caution">
    <text evidence="1">The sequence shown here is derived from an EMBL/GenBank/DDBJ whole genome shotgun (WGS) entry which is preliminary data.</text>
</comment>
<name>H1KC34_METEX</name>
<sequence length="71" mass="7904">MPPTIPNHTIEAAESHFVVKVGRHVAGYVSEDAAHPGLWVVEDQGRRFMGRVNTKEKAAEFLAAWFVAEDE</sequence>
<protein>
    <submittedName>
        <fullName evidence="1">Uncharacterized protein</fullName>
    </submittedName>
</protein>
<organism evidence="1 2">
    <name type="scientific">Methylorubrum extorquens DSM 13060</name>
    <dbReference type="NCBI Taxonomy" id="882800"/>
    <lineage>
        <taxon>Bacteria</taxon>
        <taxon>Pseudomonadati</taxon>
        <taxon>Pseudomonadota</taxon>
        <taxon>Alphaproteobacteria</taxon>
        <taxon>Hyphomicrobiales</taxon>
        <taxon>Methylobacteriaceae</taxon>
        <taxon>Methylorubrum</taxon>
    </lineage>
</organism>
<dbReference type="PATRIC" id="fig|882800.3.peg.185"/>
<dbReference type="AlphaFoldDB" id="H1KC34"/>
<dbReference type="RefSeq" id="WP_003596270.1">
    <property type="nucleotide sequence ID" value="NZ_AGJK01000003.1"/>
</dbReference>
<evidence type="ECO:0000313" key="2">
    <source>
        <dbReference type="Proteomes" id="UP000004382"/>
    </source>
</evidence>